<evidence type="ECO:0000313" key="3">
    <source>
        <dbReference type="Proteomes" id="UP000504631"/>
    </source>
</evidence>
<feature type="transmembrane region" description="Helical" evidence="2">
    <location>
        <begin position="94"/>
        <end position="113"/>
    </location>
</feature>
<dbReference type="GeneID" id="117236166"/>
<feature type="transmembrane region" description="Helical" evidence="2">
    <location>
        <begin position="45"/>
        <end position="74"/>
    </location>
</feature>
<organism evidence="3 4">
    <name type="scientific">Bombus vosnesenskii</name>
    <dbReference type="NCBI Taxonomy" id="207650"/>
    <lineage>
        <taxon>Eukaryota</taxon>
        <taxon>Metazoa</taxon>
        <taxon>Ecdysozoa</taxon>
        <taxon>Arthropoda</taxon>
        <taxon>Hexapoda</taxon>
        <taxon>Insecta</taxon>
        <taxon>Pterygota</taxon>
        <taxon>Neoptera</taxon>
        <taxon>Endopterygota</taxon>
        <taxon>Hymenoptera</taxon>
        <taxon>Apocrita</taxon>
        <taxon>Aculeata</taxon>
        <taxon>Apoidea</taxon>
        <taxon>Anthophila</taxon>
        <taxon>Apidae</taxon>
        <taxon>Bombus</taxon>
        <taxon>Pyrobombus</taxon>
    </lineage>
</organism>
<evidence type="ECO:0000256" key="2">
    <source>
        <dbReference type="SAM" id="Phobius"/>
    </source>
</evidence>
<reference evidence="4" key="1">
    <citation type="submission" date="2025-08" db="UniProtKB">
        <authorList>
            <consortium name="RefSeq"/>
        </authorList>
    </citation>
    <scope>IDENTIFICATION</scope>
    <source>
        <tissue evidence="4">Muscle</tissue>
    </source>
</reference>
<evidence type="ECO:0000256" key="1">
    <source>
        <dbReference type="SAM" id="MobiDB-lite"/>
    </source>
</evidence>
<name>A0A6J3KRQ5_9HYME</name>
<gene>
    <name evidence="4" type="primary">LOC117236166</name>
</gene>
<feature type="compositionally biased region" description="Acidic residues" evidence="1">
    <location>
        <begin position="19"/>
        <end position="28"/>
    </location>
</feature>
<evidence type="ECO:0000313" key="4">
    <source>
        <dbReference type="RefSeq" id="XP_033354786.1"/>
    </source>
</evidence>
<sequence>MSFNMYDIKNQRDNGNNDEVVEAEENQEEKEKLENRRKFRRKSMIYHSISLIVLHALEALLLIILLPVIIWQWVSVNHRLKIILKTVVEVTLELVMWVIFAGVSVLMTTTFVLEDIYHGKNDYEKLKQLINTRDEPIRSSNETPNFFKEQNELILPEN</sequence>
<feature type="region of interest" description="Disordered" evidence="1">
    <location>
        <begin position="1"/>
        <end position="31"/>
    </location>
</feature>
<protein>
    <submittedName>
        <fullName evidence="4">Uncharacterized protein LOC117236166</fullName>
    </submittedName>
</protein>
<dbReference type="AlphaFoldDB" id="A0A6J3KRQ5"/>
<keyword evidence="3" id="KW-1185">Reference proteome</keyword>
<keyword evidence="2" id="KW-0472">Membrane</keyword>
<dbReference type="Proteomes" id="UP000504631">
    <property type="component" value="Unplaced"/>
</dbReference>
<keyword evidence="2" id="KW-0812">Transmembrane</keyword>
<proteinExistence type="predicted"/>
<accession>A0A6J3KRQ5</accession>
<keyword evidence="2" id="KW-1133">Transmembrane helix</keyword>
<dbReference type="RefSeq" id="XP_033354786.1">
    <property type="nucleotide sequence ID" value="XM_033498895.1"/>
</dbReference>
<dbReference type="KEGG" id="bvk:117236166"/>